<keyword evidence="7" id="KW-1185">Reference proteome</keyword>
<dbReference type="InterPro" id="IPR023346">
    <property type="entry name" value="Lysozyme-like_dom_sf"/>
</dbReference>
<dbReference type="GO" id="GO:0042597">
    <property type="term" value="C:periplasmic space"/>
    <property type="evidence" value="ECO:0007669"/>
    <property type="project" value="InterPro"/>
</dbReference>
<evidence type="ECO:0000313" key="7">
    <source>
        <dbReference type="Proteomes" id="UP000193200"/>
    </source>
</evidence>
<organism evidence="6 7">
    <name type="scientific">Oceanibacterium hippocampi</name>
    <dbReference type="NCBI Taxonomy" id="745714"/>
    <lineage>
        <taxon>Bacteria</taxon>
        <taxon>Pseudomonadati</taxon>
        <taxon>Pseudomonadota</taxon>
        <taxon>Alphaproteobacteria</taxon>
        <taxon>Sneathiellales</taxon>
        <taxon>Sneathiellaceae</taxon>
        <taxon>Oceanibacterium</taxon>
    </lineage>
</organism>
<evidence type="ECO:0000259" key="5">
    <source>
        <dbReference type="Pfam" id="PF01464"/>
    </source>
</evidence>
<dbReference type="PANTHER" id="PTHR37423:SF2">
    <property type="entry name" value="MEMBRANE-BOUND LYTIC MUREIN TRANSGLYCOSYLASE C"/>
    <property type="match status" value="1"/>
</dbReference>
<keyword evidence="6" id="KW-0456">Lyase</keyword>
<dbReference type="SUPFAM" id="SSF48435">
    <property type="entry name" value="Bacterial muramidases"/>
    <property type="match status" value="1"/>
</dbReference>
<dbReference type="AlphaFoldDB" id="A0A1Y5S8Y2"/>
<gene>
    <name evidence="6" type="primary">slt_1</name>
    <name evidence="6" type="ORF">OCH7691_01324</name>
</gene>
<reference evidence="6 7" key="1">
    <citation type="submission" date="2017-03" db="EMBL/GenBank/DDBJ databases">
        <authorList>
            <person name="Afonso C.L."/>
            <person name="Miller P.J."/>
            <person name="Scott M.A."/>
            <person name="Spackman E."/>
            <person name="Goraichik I."/>
            <person name="Dimitrov K.M."/>
            <person name="Suarez D.L."/>
            <person name="Swayne D.E."/>
        </authorList>
    </citation>
    <scope>NUCLEOTIDE SEQUENCE [LARGE SCALE GENOMIC DNA]</scope>
    <source>
        <strain evidence="6 7">CECT 7691</strain>
    </source>
</reference>
<dbReference type="RefSeq" id="WP_085882553.1">
    <property type="nucleotide sequence ID" value="NZ_FWFR01000001.1"/>
</dbReference>
<keyword evidence="3 4" id="KW-0732">Signal</keyword>
<dbReference type="SUPFAM" id="SSF53955">
    <property type="entry name" value="Lysozyme-like"/>
    <property type="match status" value="1"/>
</dbReference>
<dbReference type="FunCoup" id="A0A1Y5S8Y2">
    <property type="interactions" value="94"/>
</dbReference>
<comment type="similarity">
    <text evidence="2">Belongs to the virb1 family.</text>
</comment>
<dbReference type="GO" id="GO:0004553">
    <property type="term" value="F:hydrolase activity, hydrolyzing O-glycosyl compounds"/>
    <property type="evidence" value="ECO:0007669"/>
    <property type="project" value="InterPro"/>
</dbReference>
<protein>
    <submittedName>
        <fullName evidence="6">Soluble lytic murein transglycosylase</fullName>
        <ecNumber evidence="6">4.2.2.-</ecNumber>
    </submittedName>
</protein>
<evidence type="ECO:0000256" key="4">
    <source>
        <dbReference type="SAM" id="SignalP"/>
    </source>
</evidence>
<dbReference type="GO" id="GO:0016829">
    <property type="term" value="F:lyase activity"/>
    <property type="evidence" value="ECO:0007669"/>
    <property type="project" value="UniProtKB-KW"/>
</dbReference>
<name>A0A1Y5S8Y2_9PROT</name>
<dbReference type="Pfam" id="PF01464">
    <property type="entry name" value="SLT"/>
    <property type="match status" value="1"/>
</dbReference>
<dbReference type="InterPro" id="IPR008258">
    <property type="entry name" value="Transglycosylase_SLT_dom_1"/>
</dbReference>
<feature type="chain" id="PRO_5013368704" evidence="4">
    <location>
        <begin position="38"/>
        <end position="609"/>
    </location>
</feature>
<evidence type="ECO:0000256" key="1">
    <source>
        <dbReference type="ARBA" id="ARBA00007734"/>
    </source>
</evidence>
<dbReference type="OrthoDB" id="9815002at2"/>
<dbReference type="EC" id="4.2.2.-" evidence="6"/>
<comment type="similarity">
    <text evidence="1">Belongs to the transglycosylase Slt family.</text>
</comment>
<dbReference type="PANTHER" id="PTHR37423">
    <property type="entry name" value="SOLUBLE LYTIC MUREIN TRANSGLYCOSYLASE-RELATED"/>
    <property type="match status" value="1"/>
</dbReference>
<sequence>MNRIEGVFRRLARAVPAVAALALCLAFSLAEPASALASTPAVPESETQEPAIAPILGDADRALYRDIFAASRAGNWRRADALIEKLDDRILLGHALFIRYMHPRYRTPYSELHLWMRDYGDLPGAERIHRLARERRIDGWKPLPSPKGGYLAGSGSGYLQDEPFTYRSARRHGKADRRTRQQLSDRIRSEIRAGRPERAKAVLARKDFRALFDTVEQDRAAARVALGYFLKGDDRQALALALQAERAARHLPSNSLTAGLAAWRLGRIERAGQHFRTLGDNPRATDWNRAAGYWWAARVALRTGDMASVTGLLQRAAAYRYTFYGILAMRQLGRDWPYRWADGEPVPLAEQILGMAGARRAIALAEISEHRLAGQEIRRLYPGAPPDVRLSLARLAEQLNAPGAALRIGLDLWQRTSEIDASALYPIPRWTPSEGHLVDRALTYAFMRQESGFDPAARSYAGARGLMQLMPATASAMAADPTLKHRGNRRKLENPEYNQALGERYIDHLLALDIVDSDLIRLVVAYNGGPGNLAKWLRRAPSIDDPMLFIESIPGRETRNYVERVLTNFWIYRLRFGQPVPSLDALAAGDWPRYVALDKDAEVASHAGN</sequence>
<dbReference type="Proteomes" id="UP000193200">
    <property type="component" value="Unassembled WGS sequence"/>
</dbReference>
<dbReference type="InParanoid" id="A0A1Y5S8Y2"/>
<dbReference type="Gene3D" id="1.10.530.10">
    <property type="match status" value="1"/>
</dbReference>
<dbReference type="Gene3D" id="1.25.20.10">
    <property type="entry name" value="Bacterial muramidases"/>
    <property type="match status" value="2"/>
</dbReference>
<dbReference type="InterPro" id="IPR008939">
    <property type="entry name" value="Lytic_TGlycosylase_superhlx_U"/>
</dbReference>
<feature type="signal peptide" evidence="4">
    <location>
        <begin position="1"/>
        <end position="37"/>
    </location>
</feature>
<dbReference type="EMBL" id="FWFR01000001">
    <property type="protein sequence ID" value="SLN34079.1"/>
    <property type="molecule type" value="Genomic_DNA"/>
</dbReference>
<feature type="domain" description="Transglycosylase SLT" evidence="5">
    <location>
        <begin position="438"/>
        <end position="541"/>
    </location>
</feature>
<evidence type="ECO:0000313" key="6">
    <source>
        <dbReference type="EMBL" id="SLN34079.1"/>
    </source>
</evidence>
<evidence type="ECO:0000256" key="3">
    <source>
        <dbReference type="ARBA" id="ARBA00022729"/>
    </source>
</evidence>
<accession>A0A1Y5S8Y2</accession>
<dbReference type="CDD" id="cd13401">
    <property type="entry name" value="Slt70-like"/>
    <property type="match status" value="1"/>
</dbReference>
<proteinExistence type="inferred from homology"/>
<evidence type="ECO:0000256" key="2">
    <source>
        <dbReference type="ARBA" id="ARBA00009387"/>
    </source>
</evidence>